<dbReference type="RefSeq" id="WP_121195728.1">
    <property type="nucleotide sequence ID" value="NZ_RBKU01000001.1"/>
</dbReference>
<evidence type="ECO:0000256" key="2">
    <source>
        <dbReference type="ARBA" id="ARBA00008424"/>
    </source>
</evidence>
<dbReference type="GO" id="GO:0003677">
    <property type="term" value="F:DNA binding"/>
    <property type="evidence" value="ECO:0007669"/>
    <property type="project" value="InterPro"/>
</dbReference>
<comment type="function">
    <text evidence="1">Might have a role analogous to that of eukaryotic histone proteins.</text>
</comment>
<name>A0A495IU58_9SPHI</name>
<sequence length="58" mass="6463">MKKFQELKAIIANAESDAVKFYEKGNKAAGRRLRAAMQQVKRTAQNVRIAVTANKNAN</sequence>
<comment type="similarity">
    <text evidence="2">Belongs to the histone H1/H5 family. HCT subfamily.</text>
</comment>
<evidence type="ECO:0000256" key="1">
    <source>
        <dbReference type="ARBA" id="ARBA00002333"/>
    </source>
</evidence>
<reference evidence="3 4" key="1">
    <citation type="submission" date="2018-10" db="EMBL/GenBank/DDBJ databases">
        <title>Genomic Encyclopedia of Archaeal and Bacterial Type Strains, Phase II (KMG-II): from individual species to whole genera.</title>
        <authorList>
            <person name="Goeker M."/>
        </authorList>
    </citation>
    <scope>NUCLEOTIDE SEQUENCE [LARGE SCALE GENOMIC DNA]</scope>
    <source>
        <strain evidence="3 4">DSM 18602</strain>
    </source>
</reference>
<dbReference type="OrthoDB" id="9808717at2"/>
<accession>A0A495IU58</accession>
<proteinExistence type="inferred from homology"/>
<dbReference type="Pfam" id="PF07432">
    <property type="entry name" value="Hc1"/>
    <property type="match status" value="1"/>
</dbReference>
<keyword evidence="4" id="KW-1185">Reference proteome</keyword>
<dbReference type="Proteomes" id="UP000268007">
    <property type="component" value="Unassembled WGS sequence"/>
</dbReference>
<evidence type="ECO:0000313" key="4">
    <source>
        <dbReference type="Proteomes" id="UP000268007"/>
    </source>
</evidence>
<dbReference type="AlphaFoldDB" id="A0A495IU58"/>
<comment type="caution">
    <text evidence="3">The sequence shown here is derived from an EMBL/GenBank/DDBJ whole genome shotgun (WGS) entry which is preliminary data.</text>
</comment>
<dbReference type="GO" id="GO:0030527">
    <property type="term" value="F:structural constituent of chromatin"/>
    <property type="evidence" value="ECO:0007669"/>
    <property type="project" value="InterPro"/>
</dbReference>
<evidence type="ECO:0000313" key="3">
    <source>
        <dbReference type="EMBL" id="RKR80073.1"/>
    </source>
</evidence>
<gene>
    <name evidence="3" type="ORF">BDD43_0166</name>
</gene>
<protein>
    <recommendedName>
        <fullName evidence="5">Histone H1-like protein Hc1</fullName>
    </recommendedName>
</protein>
<organism evidence="3 4">
    <name type="scientific">Mucilaginibacter gracilis</name>
    <dbReference type="NCBI Taxonomy" id="423350"/>
    <lineage>
        <taxon>Bacteria</taxon>
        <taxon>Pseudomonadati</taxon>
        <taxon>Bacteroidota</taxon>
        <taxon>Sphingobacteriia</taxon>
        <taxon>Sphingobacteriales</taxon>
        <taxon>Sphingobacteriaceae</taxon>
        <taxon>Mucilaginibacter</taxon>
    </lineage>
</organism>
<dbReference type="EMBL" id="RBKU01000001">
    <property type="protein sequence ID" value="RKR80073.1"/>
    <property type="molecule type" value="Genomic_DNA"/>
</dbReference>
<dbReference type="InterPro" id="IPR010886">
    <property type="entry name" value="Hc1"/>
</dbReference>
<evidence type="ECO:0008006" key="5">
    <source>
        <dbReference type="Google" id="ProtNLM"/>
    </source>
</evidence>